<keyword evidence="2" id="KW-1185">Reference proteome</keyword>
<gene>
    <name evidence="1" type="ORF">PENTCL1PPCAC_13449</name>
</gene>
<accession>A0AAV5TC12</accession>
<organism evidence="1 2">
    <name type="scientific">Pristionchus entomophagus</name>
    <dbReference type="NCBI Taxonomy" id="358040"/>
    <lineage>
        <taxon>Eukaryota</taxon>
        <taxon>Metazoa</taxon>
        <taxon>Ecdysozoa</taxon>
        <taxon>Nematoda</taxon>
        <taxon>Chromadorea</taxon>
        <taxon>Rhabditida</taxon>
        <taxon>Rhabditina</taxon>
        <taxon>Diplogasteromorpha</taxon>
        <taxon>Diplogasteroidea</taxon>
        <taxon>Neodiplogasteridae</taxon>
        <taxon>Pristionchus</taxon>
    </lineage>
</organism>
<sequence length="71" mass="8254">IHDQILDERIRAITLAFTHCRCVHKTAGITVGENHLIHVFEIENVIHRRVVELNFRICAIHTISIAKTRME</sequence>
<dbReference type="AlphaFoldDB" id="A0AAV5TC12"/>
<name>A0AAV5TC12_9BILA</name>
<evidence type="ECO:0000313" key="2">
    <source>
        <dbReference type="Proteomes" id="UP001432027"/>
    </source>
</evidence>
<feature type="non-terminal residue" evidence="1">
    <location>
        <position position="1"/>
    </location>
</feature>
<protein>
    <submittedName>
        <fullName evidence="1">Uncharacterized protein</fullName>
    </submittedName>
</protein>
<proteinExistence type="predicted"/>
<dbReference type="Proteomes" id="UP001432027">
    <property type="component" value="Unassembled WGS sequence"/>
</dbReference>
<dbReference type="EMBL" id="BTSX01000003">
    <property type="protein sequence ID" value="GMS91274.1"/>
    <property type="molecule type" value="Genomic_DNA"/>
</dbReference>
<reference evidence="1" key="1">
    <citation type="submission" date="2023-10" db="EMBL/GenBank/DDBJ databases">
        <title>Genome assembly of Pristionchus species.</title>
        <authorList>
            <person name="Yoshida K."/>
            <person name="Sommer R.J."/>
        </authorList>
    </citation>
    <scope>NUCLEOTIDE SEQUENCE</scope>
    <source>
        <strain evidence="1">RS0144</strain>
    </source>
</reference>
<comment type="caution">
    <text evidence="1">The sequence shown here is derived from an EMBL/GenBank/DDBJ whole genome shotgun (WGS) entry which is preliminary data.</text>
</comment>
<evidence type="ECO:0000313" key="1">
    <source>
        <dbReference type="EMBL" id="GMS91274.1"/>
    </source>
</evidence>
<feature type="non-terminal residue" evidence="1">
    <location>
        <position position="71"/>
    </location>
</feature>